<evidence type="ECO:0000259" key="1">
    <source>
        <dbReference type="PROSITE" id="PS50097"/>
    </source>
</evidence>
<dbReference type="CDD" id="cd00121">
    <property type="entry name" value="MATH"/>
    <property type="match status" value="1"/>
</dbReference>
<keyword evidence="4" id="KW-1185">Reference proteome</keyword>
<accession>A0A9N9D8E1</accession>
<dbReference type="PROSITE" id="PS50097">
    <property type="entry name" value="BTB"/>
    <property type="match status" value="1"/>
</dbReference>
<dbReference type="Pfam" id="PF00651">
    <property type="entry name" value="BTB"/>
    <property type="match status" value="1"/>
</dbReference>
<dbReference type="InterPro" id="IPR011333">
    <property type="entry name" value="SKP1/BTB/POZ_sf"/>
</dbReference>
<dbReference type="Pfam" id="PF22486">
    <property type="entry name" value="MATH_2"/>
    <property type="match status" value="1"/>
</dbReference>
<dbReference type="PROSITE" id="PS50144">
    <property type="entry name" value="MATH"/>
    <property type="match status" value="1"/>
</dbReference>
<dbReference type="InterPro" id="IPR002083">
    <property type="entry name" value="MATH/TRAF_dom"/>
</dbReference>
<dbReference type="Gene3D" id="3.30.710.10">
    <property type="entry name" value="Potassium Channel Kv1.1, Chain A"/>
    <property type="match status" value="1"/>
</dbReference>
<dbReference type="PANTHER" id="PTHR24413">
    <property type="entry name" value="SPECKLE-TYPE POZ PROTEIN"/>
    <property type="match status" value="1"/>
</dbReference>
<feature type="domain" description="BTB" evidence="1">
    <location>
        <begin position="204"/>
        <end position="272"/>
    </location>
</feature>
<evidence type="ECO:0000259" key="2">
    <source>
        <dbReference type="PROSITE" id="PS50144"/>
    </source>
</evidence>
<evidence type="ECO:0000313" key="4">
    <source>
        <dbReference type="Proteomes" id="UP000789342"/>
    </source>
</evidence>
<comment type="caution">
    <text evidence="3">The sequence shown here is derived from an EMBL/GenBank/DDBJ whole genome shotgun (WGS) entry which is preliminary data.</text>
</comment>
<sequence length="373" mass="43662">MSEDKSSVFYTWIVKDFQEIHYGMKVGDVMFSDKFFSPEPTYFDEEEVCDKPTHAWRIQMYPKGRKGTSDFLSLYLKAFSTDYEVQHSIKSRTTTNMIELYRCNGNGSVTDDNKLTFLSRMARKSRKFSVDNDEDSWGIIEFCAFKDLFPSNDITARTTLVVRVHVFDEEQPSPDNSVLAYNLTEVICQPSLSMEEFFGDNKFNDVEFVFDCGTRIPANRFALALRSAYFRKLFSGEWMESKATSIPIKNAKAEPFGAMIYYLYSARLNEDLSLEALKGVFYEADMREIEGLKDQVVARLCDMMNADNWDEIVEFGLFVDNEKLRKKVLAYVARHWEKLKTTKEMRKLLRFESMDWIAWIERMNRVRMFGDLL</sequence>
<dbReference type="OrthoDB" id="6359816at2759"/>
<feature type="domain" description="MATH" evidence="2">
    <location>
        <begin position="7"/>
        <end position="166"/>
    </location>
</feature>
<evidence type="ECO:0000313" key="3">
    <source>
        <dbReference type="EMBL" id="CAG8628944.1"/>
    </source>
</evidence>
<proteinExistence type="predicted"/>
<name>A0A9N9D8E1_9GLOM</name>
<gene>
    <name evidence="3" type="ORF">AMORRO_LOCUS8999</name>
</gene>
<organism evidence="3 4">
    <name type="scientific">Acaulospora morrowiae</name>
    <dbReference type="NCBI Taxonomy" id="94023"/>
    <lineage>
        <taxon>Eukaryota</taxon>
        <taxon>Fungi</taxon>
        <taxon>Fungi incertae sedis</taxon>
        <taxon>Mucoromycota</taxon>
        <taxon>Glomeromycotina</taxon>
        <taxon>Glomeromycetes</taxon>
        <taxon>Diversisporales</taxon>
        <taxon>Acaulosporaceae</taxon>
        <taxon>Acaulospora</taxon>
    </lineage>
</organism>
<dbReference type="GO" id="GO:0030163">
    <property type="term" value="P:protein catabolic process"/>
    <property type="evidence" value="ECO:0007669"/>
    <property type="project" value="UniProtKB-ARBA"/>
</dbReference>
<dbReference type="SUPFAM" id="SSF49599">
    <property type="entry name" value="TRAF domain-like"/>
    <property type="match status" value="1"/>
</dbReference>
<reference evidence="3" key="1">
    <citation type="submission" date="2021-06" db="EMBL/GenBank/DDBJ databases">
        <authorList>
            <person name="Kallberg Y."/>
            <person name="Tangrot J."/>
            <person name="Rosling A."/>
        </authorList>
    </citation>
    <scope>NUCLEOTIDE SEQUENCE</scope>
    <source>
        <strain evidence="3">CL551</strain>
    </source>
</reference>
<dbReference type="AlphaFoldDB" id="A0A9N9D8E1"/>
<dbReference type="InterPro" id="IPR000210">
    <property type="entry name" value="BTB/POZ_dom"/>
</dbReference>
<dbReference type="EMBL" id="CAJVPV010008308">
    <property type="protein sequence ID" value="CAG8628944.1"/>
    <property type="molecule type" value="Genomic_DNA"/>
</dbReference>
<dbReference type="Gene3D" id="2.60.210.10">
    <property type="entry name" value="Apoptosis, Tumor Necrosis Factor Receptor Associated Protein 2, Chain A"/>
    <property type="match status" value="1"/>
</dbReference>
<dbReference type="SUPFAM" id="SSF54695">
    <property type="entry name" value="POZ domain"/>
    <property type="match status" value="1"/>
</dbReference>
<dbReference type="SMART" id="SM00225">
    <property type="entry name" value="BTB"/>
    <property type="match status" value="1"/>
</dbReference>
<dbReference type="Proteomes" id="UP000789342">
    <property type="component" value="Unassembled WGS sequence"/>
</dbReference>
<dbReference type="InterPro" id="IPR008974">
    <property type="entry name" value="TRAF-like"/>
</dbReference>
<protein>
    <submittedName>
        <fullName evidence="3">206_t:CDS:1</fullName>
    </submittedName>
</protein>